<reference evidence="2 3" key="1">
    <citation type="submission" date="2019-05" db="EMBL/GenBank/DDBJ databases">
        <title>Draft genomes of eight strains of Campylobacter helveticus isolated from cats and a dog in New Zealand.</title>
        <authorList>
            <person name="Bojanic K."/>
            <person name="Midwinter A.C."/>
            <person name="Biggs P.J."/>
            <person name="Acke E."/>
            <person name="Cornelius A.J."/>
            <person name="Marshall J.C."/>
        </authorList>
    </citation>
    <scope>NUCLEOTIDE SEQUENCE [LARGE SCALE GENOMIC DNA]</scope>
    <source>
        <strain evidence="2 3">ACP123b</strain>
    </source>
</reference>
<evidence type="ECO:0000313" key="3">
    <source>
        <dbReference type="Proteomes" id="UP000306813"/>
    </source>
</evidence>
<dbReference type="EMBL" id="VDBS01000035">
    <property type="protein sequence ID" value="TNB57681.1"/>
    <property type="molecule type" value="Genomic_DNA"/>
</dbReference>
<evidence type="ECO:0000313" key="2">
    <source>
        <dbReference type="EMBL" id="TNB57681.1"/>
    </source>
</evidence>
<proteinExistence type="predicted"/>
<protein>
    <submittedName>
        <fullName evidence="2">Uncharacterized protein</fullName>
    </submittedName>
</protein>
<accession>A0AAX2UJ16</accession>
<evidence type="ECO:0000256" key="1">
    <source>
        <dbReference type="SAM" id="MobiDB-lite"/>
    </source>
</evidence>
<sequence length="209" mass="24734">MDTARKNRQEKRGIYNVSFNEKDSTSIEAELEFIENAVIDYIKDYSFYYVKGYHNPDRDKGLGAEHIKLHLEPNSDGQITLEELLNLGNSIRTYLQIFNEPFMEENKNAKIYEWENDKGVRFRAITDKIGHKHLENITKAYQEGGPQLPLSPLDEQIITFYSDRNLNEKMEFKNPKVREYYESKQTQNEKNLNKDESLTFQTPKLRLRK</sequence>
<name>A0AAX2UJ16_9BACT</name>
<gene>
    <name evidence="2" type="ORF">FDW42_04555</name>
</gene>
<dbReference type="Proteomes" id="UP000306813">
    <property type="component" value="Unassembled WGS sequence"/>
</dbReference>
<comment type="caution">
    <text evidence="2">The sequence shown here is derived from an EMBL/GenBank/DDBJ whole genome shotgun (WGS) entry which is preliminary data.</text>
</comment>
<organism evidence="2 3">
    <name type="scientific">Campylobacter helveticus</name>
    <dbReference type="NCBI Taxonomy" id="28898"/>
    <lineage>
        <taxon>Bacteria</taxon>
        <taxon>Pseudomonadati</taxon>
        <taxon>Campylobacterota</taxon>
        <taxon>Epsilonproteobacteria</taxon>
        <taxon>Campylobacterales</taxon>
        <taxon>Campylobacteraceae</taxon>
        <taxon>Campylobacter</taxon>
    </lineage>
</organism>
<dbReference type="AlphaFoldDB" id="A0AAX2UJ16"/>
<feature type="region of interest" description="Disordered" evidence="1">
    <location>
        <begin position="183"/>
        <end position="209"/>
    </location>
</feature>